<sequence>MTICFFSTQYLPTMGGVERYTYNLARQLVSLGHKVIVVTSALPGLAAQQEQDGISIYRLPSWLAMNGRFPLVFPGFSTHRMVKEILEQKPGFCVIQARFYPLSLFAAHLCHKHHLPAILLDHSTGHMPMGDGLVGKVAHWYEHMAACYLKKCGLDFYGVSGDVCHWLSHFGIAAKGTLFNAVFPEEIQQQAYSPTACNWRDKLGVAPNTKLVVFAGRLIAEKGVFLLADAFTQAAPQNAALVIAGEGPLLNQIQQLNNPAIHCVGPLEHPKLLQLLAQANLYCLPTYYAEGFPTTFLEAAACDCPILTSCTGGSGELLPSSEYGIRLAQLDVPHLAQQLSWCLANEEWQHTAKTNTKHRLLEQFTWNRVADTLLRLAHSYHE</sequence>
<protein>
    <submittedName>
        <fullName evidence="3">Glycosyltransferase family 4 protein</fullName>
    </submittedName>
</protein>
<dbReference type="Gene3D" id="3.40.50.2000">
    <property type="entry name" value="Glycogen Phosphorylase B"/>
    <property type="match status" value="2"/>
</dbReference>
<accession>A0A948WS61</accession>
<evidence type="ECO:0000313" key="4">
    <source>
        <dbReference type="Proteomes" id="UP000713596"/>
    </source>
</evidence>
<reference evidence="3" key="1">
    <citation type="journal article" date="2021" name="PeerJ">
        <title>Extensive microbial diversity within the chicken gut microbiome revealed by metagenomics and culture.</title>
        <authorList>
            <person name="Gilroy R."/>
            <person name="Ravi A."/>
            <person name="Getino M."/>
            <person name="Pursley I."/>
            <person name="Horton D.L."/>
            <person name="Alikhan N.F."/>
            <person name="Baker D."/>
            <person name="Gharbi K."/>
            <person name="Hall N."/>
            <person name="Watson M."/>
            <person name="Adriaenssens E.M."/>
            <person name="Foster-Nyarko E."/>
            <person name="Jarju S."/>
            <person name="Secka A."/>
            <person name="Antonio M."/>
            <person name="Oren A."/>
            <person name="Chaudhuri R.R."/>
            <person name="La Ragione R."/>
            <person name="Hildebrand F."/>
            <person name="Pallen M.J."/>
        </authorList>
    </citation>
    <scope>NUCLEOTIDE SEQUENCE</scope>
    <source>
        <strain evidence="3">B5_2728</strain>
    </source>
</reference>
<dbReference type="InterPro" id="IPR001296">
    <property type="entry name" value="Glyco_trans_1"/>
</dbReference>
<dbReference type="CDD" id="cd03801">
    <property type="entry name" value="GT4_PimA-like"/>
    <property type="match status" value="1"/>
</dbReference>
<reference evidence="3" key="2">
    <citation type="submission" date="2021-04" db="EMBL/GenBank/DDBJ databases">
        <authorList>
            <person name="Gilroy R."/>
        </authorList>
    </citation>
    <scope>NUCLEOTIDE SEQUENCE</scope>
    <source>
        <strain evidence="3">B5_2728</strain>
    </source>
</reference>
<dbReference type="Pfam" id="PF00534">
    <property type="entry name" value="Glycos_transf_1"/>
    <property type="match status" value="1"/>
</dbReference>
<dbReference type="GO" id="GO:0016757">
    <property type="term" value="F:glycosyltransferase activity"/>
    <property type="evidence" value="ECO:0007669"/>
    <property type="project" value="InterPro"/>
</dbReference>
<proteinExistence type="predicted"/>
<dbReference type="PANTHER" id="PTHR45947:SF3">
    <property type="entry name" value="SULFOQUINOVOSYL TRANSFERASE SQD2"/>
    <property type="match status" value="1"/>
</dbReference>
<dbReference type="InterPro" id="IPR028098">
    <property type="entry name" value="Glyco_trans_4-like_N"/>
</dbReference>
<name>A0A948WS61_9FIRM</name>
<feature type="domain" description="Glycosyl transferase family 1" evidence="1">
    <location>
        <begin position="199"/>
        <end position="358"/>
    </location>
</feature>
<comment type="caution">
    <text evidence="3">The sequence shown here is derived from an EMBL/GenBank/DDBJ whole genome shotgun (WGS) entry which is preliminary data.</text>
</comment>
<dbReference type="EMBL" id="JAHLFP010000031">
    <property type="protein sequence ID" value="MBU3806021.1"/>
    <property type="molecule type" value="Genomic_DNA"/>
</dbReference>
<feature type="domain" description="Glycosyltransferase subfamily 4-like N-terminal" evidence="2">
    <location>
        <begin position="14"/>
        <end position="143"/>
    </location>
</feature>
<dbReference type="SUPFAM" id="SSF53756">
    <property type="entry name" value="UDP-Glycosyltransferase/glycogen phosphorylase"/>
    <property type="match status" value="1"/>
</dbReference>
<dbReference type="InterPro" id="IPR050194">
    <property type="entry name" value="Glycosyltransferase_grp1"/>
</dbReference>
<dbReference type="PANTHER" id="PTHR45947">
    <property type="entry name" value="SULFOQUINOVOSYL TRANSFERASE SQD2"/>
    <property type="match status" value="1"/>
</dbReference>
<evidence type="ECO:0000259" key="2">
    <source>
        <dbReference type="Pfam" id="PF13439"/>
    </source>
</evidence>
<dbReference type="Pfam" id="PF13439">
    <property type="entry name" value="Glyco_transf_4"/>
    <property type="match status" value="1"/>
</dbReference>
<dbReference type="Proteomes" id="UP000713596">
    <property type="component" value="Unassembled WGS sequence"/>
</dbReference>
<organism evidence="3 4">
    <name type="scientific">Candidatus Allofournierella pullistercoris</name>
    <dbReference type="NCBI Taxonomy" id="2838597"/>
    <lineage>
        <taxon>Bacteria</taxon>
        <taxon>Bacillati</taxon>
        <taxon>Bacillota</taxon>
        <taxon>Clostridia</taxon>
        <taxon>Eubacteriales</taxon>
        <taxon>Oscillospiraceae</taxon>
        <taxon>Allofournierella</taxon>
    </lineage>
</organism>
<evidence type="ECO:0000259" key="1">
    <source>
        <dbReference type="Pfam" id="PF00534"/>
    </source>
</evidence>
<evidence type="ECO:0000313" key="3">
    <source>
        <dbReference type="EMBL" id="MBU3806021.1"/>
    </source>
</evidence>
<gene>
    <name evidence="3" type="ORF">H9882_03920</name>
</gene>
<dbReference type="AlphaFoldDB" id="A0A948WS61"/>